<dbReference type="Gene3D" id="1.25.40.10">
    <property type="entry name" value="Tetratricopeptide repeat domain"/>
    <property type="match status" value="2"/>
</dbReference>
<dbReference type="SUPFAM" id="SSF48452">
    <property type="entry name" value="TPR-like"/>
    <property type="match status" value="1"/>
</dbReference>
<gene>
    <name evidence="1" type="ORF">RMAR00112_LOCUS28435</name>
</gene>
<reference evidence="1" key="1">
    <citation type="submission" date="2021-01" db="EMBL/GenBank/DDBJ databases">
        <authorList>
            <person name="Corre E."/>
            <person name="Pelletier E."/>
            <person name="Niang G."/>
            <person name="Scheremetjew M."/>
            <person name="Finn R."/>
            <person name="Kale V."/>
            <person name="Holt S."/>
            <person name="Cochrane G."/>
            <person name="Meng A."/>
            <person name="Brown T."/>
            <person name="Cohen L."/>
        </authorList>
    </citation>
    <scope>NUCLEOTIDE SEQUENCE</scope>
    <source>
        <strain evidence="1">CCMP 769</strain>
    </source>
</reference>
<evidence type="ECO:0008006" key="2">
    <source>
        <dbReference type="Google" id="ProtNLM"/>
    </source>
</evidence>
<name>A0A7S3A5E6_9RHOD</name>
<proteinExistence type="predicted"/>
<protein>
    <recommendedName>
        <fullName evidence="2">Tetratricopeptide repeat protein 38</fullName>
    </recommendedName>
</protein>
<organism evidence="1">
    <name type="scientific">Rhodosorus marinus</name>
    <dbReference type="NCBI Taxonomy" id="101924"/>
    <lineage>
        <taxon>Eukaryota</taxon>
        <taxon>Rhodophyta</taxon>
        <taxon>Stylonematophyceae</taxon>
        <taxon>Stylonematales</taxon>
        <taxon>Stylonemataceae</taxon>
        <taxon>Rhodosorus</taxon>
    </lineage>
</organism>
<sequence>MVVAMAESCSRKVQAQDEYGFDLGSMTWKISTVSEETQRWFDRGANWSFGFNHEEGIFCFQKAVGADPECLMAHWAMAWANSPNYNLPEMAIEEFPSNKLACQHLEKATELLEAGAGTELEQALVIAIKARFESSYEPETEQRARLDKAYQAEMAKVYDRFPDNSQIAALYTESLIQISRWELYDMDTCEPIEEAKIARQVLEKALAADPTHPGLCHYYVHCMEMSATPEVALLPSEPIRNGQVPDSGHLYHMPAHIDILLGRYAECMKVNKKAQIVDKKWSDARGSMNWYLLYRLHTIHFIVYSGMMLGDFPSAIDAAREIRENFPVEILHVPEKADWFEGFLTTRYHVLVRFGKWETIVNEPYPEPQELYPFVSAVVAYSKTVAYASLREVEQAKETLARFRELRAKIPETRRMLNNLCSVVLEIAELFAVGEIQYREGKFEEAFESLEESVRRYEGLLYDEPWGWMMPPRHPLGAFLLEQGEYERAEKVYRADLRPARRGVGNPNNVWSLVGLRDCLARKEDEASKLEKDVIDRKLKDIRAETKVEVRASCLCALSLVDAGKTPQSQEAH</sequence>
<dbReference type="PANTHER" id="PTHR45588">
    <property type="entry name" value="TPR DOMAIN-CONTAINING PROTEIN"/>
    <property type="match status" value="1"/>
</dbReference>
<dbReference type="EMBL" id="HBHW01036965">
    <property type="protein sequence ID" value="CAE0060369.1"/>
    <property type="molecule type" value="Transcribed_RNA"/>
</dbReference>
<dbReference type="PANTHER" id="PTHR45588:SF1">
    <property type="entry name" value="WW DOMAIN-CONTAINING PROTEIN"/>
    <property type="match status" value="1"/>
</dbReference>
<accession>A0A7S3A5E6</accession>
<evidence type="ECO:0000313" key="1">
    <source>
        <dbReference type="EMBL" id="CAE0060369.1"/>
    </source>
</evidence>
<dbReference type="AlphaFoldDB" id="A0A7S3A5E6"/>
<dbReference type="InterPro" id="IPR011990">
    <property type="entry name" value="TPR-like_helical_dom_sf"/>
</dbReference>